<reference evidence="3" key="1">
    <citation type="submission" date="2017-04" db="EMBL/GenBank/DDBJ databases">
        <title>Genome evolution of the luminous symbionts of deep sea anglerfish.</title>
        <authorList>
            <person name="Hendry T.A."/>
        </authorList>
    </citation>
    <scope>NUCLEOTIDE SEQUENCE [LARGE SCALE GENOMIC DNA]</scope>
</reference>
<keyword evidence="1" id="KW-1133">Transmembrane helix</keyword>
<gene>
    <name evidence="2" type="ORF">BTN49_2889</name>
</gene>
<dbReference type="AlphaFoldDB" id="A0A2A5SZP0"/>
<feature type="transmembrane region" description="Helical" evidence="1">
    <location>
        <begin position="30"/>
        <end position="52"/>
    </location>
</feature>
<accession>A0A2A5SZP0</accession>
<evidence type="ECO:0000313" key="2">
    <source>
        <dbReference type="EMBL" id="PCS21350.1"/>
    </source>
</evidence>
<keyword evidence="1" id="KW-0472">Membrane</keyword>
<dbReference type="Proteomes" id="UP000219020">
    <property type="component" value="Unassembled WGS sequence"/>
</dbReference>
<sequence length="76" mass="8328">MITSNTTDRAIDLYFSYVWSIDPPASKTDVTILILTNLVLLISPTIIAALLLTSRAGVVYQISKLSAISTIRLSWS</sequence>
<comment type="caution">
    <text evidence="2">The sequence shown here is derived from an EMBL/GenBank/DDBJ whole genome shotgun (WGS) entry which is preliminary data.</text>
</comment>
<protein>
    <submittedName>
        <fullName evidence="2">Uncharacterized protein</fullName>
    </submittedName>
</protein>
<organism evidence="2 3">
    <name type="scientific">Candidatus Enterovibrio escicola</name>
    <dbReference type="NCBI Taxonomy" id="1927127"/>
    <lineage>
        <taxon>Bacteria</taxon>
        <taxon>Pseudomonadati</taxon>
        <taxon>Pseudomonadota</taxon>
        <taxon>Gammaproteobacteria</taxon>
        <taxon>Vibrionales</taxon>
        <taxon>Vibrionaceae</taxon>
        <taxon>Enterovibrio</taxon>
    </lineage>
</organism>
<keyword evidence="1" id="KW-0812">Transmembrane</keyword>
<evidence type="ECO:0000256" key="1">
    <source>
        <dbReference type="SAM" id="Phobius"/>
    </source>
</evidence>
<dbReference type="EMBL" id="NBYY01000034">
    <property type="protein sequence ID" value="PCS21350.1"/>
    <property type="molecule type" value="Genomic_DNA"/>
</dbReference>
<evidence type="ECO:0000313" key="3">
    <source>
        <dbReference type="Proteomes" id="UP000219020"/>
    </source>
</evidence>
<keyword evidence="3" id="KW-1185">Reference proteome</keyword>
<proteinExistence type="predicted"/>
<name>A0A2A5SZP0_9GAMM</name>